<dbReference type="InterPro" id="IPR039420">
    <property type="entry name" value="WalR-like"/>
</dbReference>
<evidence type="ECO:0000256" key="5">
    <source>
        <dbReference type="PROSITE-ProRule" id="PRU00169"/>
    </source>
</evidence>
<evidence type="ECO:0000259" key="7">
    <source>
        <dbReference type="PROSITE" id="PS50110"/>
    </source>
</evidence>
<evidence type="ECO:0000259" key="6">
    <source>
        <dbReference type="PROSITE" id="PS50043"/>
    </source>
</evidence>
<evidence type="ECO:0000256" key="2">
    <source>
        <dbReference type="ARBA" id="ARBA00023015"/>
    </source>
</evidence>
<dbReference type="InterPro" id="IPR000792">
    <property type="entry name" value="Tscrpt_reg_LuxR_C"/>
</dbReference>
<gene>
    <name evidence="8" type="ORF">ATL39_0830</name>
</gene>
<dbReference type="Pfam" id="PF00072">
    <property type="entry name" value="Response_reg"/>
    <property type="match status" value="1"/>
</dbReference>
<reference evidence="8 9" key="1">
    <citation type="submission" date="2018-09" db="EMBL/GenBank/DDBJ databases">
        <title>Genomic Encyclopedia of Archaeal and Bacterial Type Strains, Phase II (KMG-II): from individual species to whole genera.</title>
        <authorList>
            <person name="Goeker M."/>
        </authorList>
    </citation>
    <scope>NUCLEOTIDE SEQUENCE [LARGE SCALE GENOMIC DNA]</scope>
    <source>
        <strain evidence="8 9">DSM 17008</strain>
    </source>
</reference>
<evidence type="ECO:0000256" key="1">
    <source>
        <dbReference type="ARBA" id="ARBA00022553"/>
    </source>
</evidence>
<dbReference type="Gene3D" id="3.40.50.2300">
    <property type="match status" value="1"/>
</dbReference>
<dbReference type="CDD" id="cd17535">
    <property type="entry name" value="REC_NarL-like"/>
    <property type="match status" value="1"/>
</dbReference>
<dbReference type="GO" id="GO:0006355">
    <property type="term" value="P:regulation of DNA-templated transcription"/>
    <property type="evidence" value="ECO:0007669"/>
    <property type="project" value="InterPro"/>
</dbReference>
<keyword evidence="3" id="KW-0238">DNA-binding</keyword>
<dbReference type="PROSITE" id="PS50110">
    <property type="entry name" value="RESPONSE_REGULATORY"/>
    <property type="match status" value="1"/>
</dbReference>
<dbReference type="SMART" id="SM00448">
    <property type="entry name" value="REC"/>
    <property type="match status" value="1"/>
</dbReference>
<keyword evidence="2" id="KW-0805">Transcription regulation</keyword>
<dbReference type="GO" id="GO:0003677">
    <property type="term" value="F:DNA binding"/>
    <property type="evidence" value="ECO:0007669"/>
    <property type="project" value="UniProtKB-KW"/>
</dbReference>
<evidence type="ECO:0000313" key="9">
    <source>
        <dbReference type="Proteomes" id="UP000285120"/>
    </source>
</evidence>
<keyword evidence="4" id="KW-0804">Transcription</keyword>
<comment type="caution">
    <text evidence="8">The sequence shown here is derived from an EMBL/GenBank/DDBJ whole genome shotgun (WGS) entry which is preliminary data.</text>
</comment>
<name>A0A419V575_9BACL</name>
<dbReference type="InterPro" id="IPR011006">
    <property type="entry name" value="CheY-like_superfamily"/>
</dbReference>
<dbReference type="SUPFAM" id="SSF46894">
    <property type="entry name" value="C-terminal effector domain of the bipartite response regulators"/>
    <property type="match status" value="1"/>
</dbReference>
<dbReference type="PANTHER" id="PTHR43214">
    <property type="entry name" value="TWO-COMPONENT RESPONSE REGULATOR"/>
    <property type="match status" value="1"/>
</dbReference>
<dbReference type="InterPro" id="IPR001789">
    <property type="entry name" value="Sig_transdc_resp-reg_receiver"/>
</dbReference>
<dbReference type="AlphaFoldDB" id="A0A419V575"/>
<sequence>MVRQGLKVMIETDEDMLVSGEAANGLEAVELCQSGKFFDIAILDIRMPVMDGLKAAKKLHEDYPQMKILMLTTFNDDEYAIEALKNGARGYLLKNADTEELIRSIHTCLEGGLVLESHVAAKVLPNLIGRSPQEKQFLDPSLTDREVALICCVGKGMNNKEIADTLHLSIGTVKNQISVILDKLELRDRTQLAIYAIRNQMV</sequence>
<feature type="domain" description="Response regulatory" evidence="7">
    <location>
        <begin position="1"/>
        <end position="109"/>
    </location>
</feature>
<evidence type="ECO:0000256" key="3">
    <source>
        <dbReference type="ARBA" id="ARBA00023125"/>
    </source>
</evidence>
<protein>
    <submittedName>
        <fullName evidence="8">LuxR family two component transcriptional regulator</fullName>
    </submittedName>
</protein>
<dbReference type="Proteomes" id="UP000285120">
    <property type="component" value="Unassembled WGS sequence"/>
</dbReference>
<dbReference type="PRINTS" id="PR00038">
    <property type="entry name" value="HTHLUXR"/>
</dbReference>
<evidence type="ECO:0000313" key="8">
    <source>
        <dbReference type="EMBL" id="RKD75134.1"/>
    </source>
</evidence>
<dbReference type="CDD" id="cd06170">
    <property type="entry name" value="LuxR_C_like"/>
    <property type="match status" value="1"/>
</dbReference>
<dbReference type="SUPFAM" id="SSF52172">
    <property type="entry name" value="CheY-like"/>
    <property type="match status" value="1"/>
</dbReference>
<dbReference type="EMBL" id="RAPK01000007">
    <property type="protein sequence ID" value="RKD75134.1"/>
    <property type="molecule type" value="Genomic_DNA"/>
</dbReference>
<evidence type="ECO:0000256" key="4">
    <source>
        <dbReference type="ARBA" id="ARBA00023163"/>
    </source>
</evidence>
<organism evidence="8 9">
    <name type="scientific">Sinobaca qinghaiensis</name>
    <dbReference type="NCBI Taxonomy" id="342944"/>
    <lineage>
        <taxon>Bacteria</taxon>
        <taxon>Bacillati</taxon>
        <taxon>Bacillota</taxon>
        <taxon>Bacilli</taxon>
        <taxon>Bacillales</taxon>
        <taxon>Sporolactobacillaceae</taxon>
        <taxon>Sinobaca</taxon>
    </lineage>
</organism>
<dbReference type="Pfam" id="PF00196">
    <property type="entry name" value="GerE"/>
    <property type="match status" value="1"/>
</dbReference>
<dbReference type="GO" id="GO:0000160">
    <property type="term" value="P:phosphorelay signal transduction system"/>
    <property type="evidence" value="ECO:0007669"/>
    <property type="project" value="InterPro"/>
</dbReference>
<proteinExistence type="predicted"/>
<dbReference type="PANTHER" id="PTHR43214:SF40">
    <property type="entry name" value="TRANSCRIPTIONAL REGULATORY PROTEIN LNRK"/>
    <property type="match status" value="1"/>
</dbReference>
<keyword evidence="9" id="KW-1185">Reference proteome</keyword>
<feature type="domain" description="HTH luxR-type" evidence="6">
    <location>
        <begin position="135"/>
        <end position="200"/>
    </location>
</feature>
<dbReference type="PROSITE" id="PS50043">
    <property type="entry name" value="HTH_LUXR_2"/>
    <property type="match status" value="1"/>
</dbReference>
<accession>A0A419V575</accession>
<keyword evidence="1 5" id="KW-0597">Phosphoprotein</keyword>
<dbReference type="InterPro" id="IPR016032">
    <property type="entry name" value="Sig_transdc_resp-reg_C-effctor"/>
</dbReference>
<dbReference type="InterPro" id="IPR058245">
    <property type="entry name" value="NreC/VraR/RcsB-like_REC"/>
</dbReference>
<feature type="modified residue" description="4-aspartylphosphate" evidence="5">
    <location>
        <position position="44"/>
    </location>
</feature>
<dbReference type="SMART" id="SM00421">
    <property type="entry name" value="HTH_LUXR"/>
    <property type="match status" value="1"/>
</dbReference>